<dbReference type="InterPro" id="IPR011606">
    <property type="entry name" value="Brnchd-chn_aa_trnsp_permease"/>
</dbReference>
<feature type="transmembrane region" description="Helical" evidence="8">
    <location>
        <begin position="40"/>
        <end position="62"/>
    </location>
</feature>
<evidence type="ECO:0000256" key="4">
    <source>
        <dbReference type="ARBA" id="ARBA00022475"/>
    </source>
</evidence>
<keyword evidence="3" id="KW-0813">Transport</keyword>
<feature type="transmembrane region" description="Helical" evidence="8">
    <location>
        <begin position="129"/>
        <end position="151"/>
    </location>
</feature>
<dbReference type="Pfam" id="PF03591">
    <property type="entry name" value="AzlC"/>
    <property type="match status" value="1"/>
</dbReference>
<evidence type="ECO:0000256" key="2">
    <source>
        <dbReference type="ARBA" id="ARBA00010735"/>
    </source>
</evidence>
<keyword evidence="4" id="KW-1003">Cell membrane</keyword>
<dbReference type="EMBL" id="PDKN01000007">
    <property type="protein sequence ID" value="RXJ55454.1"/>
    <property type="molecule type" value="Genomic_DNA"/>
</dbReference>
<organism evidence="9 10">
    <name type="scientific">Candidatus Marinarcus aquaticus</name>
    <dbReference type="NCBI Taxonomy" id="2044504"/>
    <lineage>
        <taxon>Bacteria</taxon>
        <taxon>Pseudomonadati</taxon>
        <taxon>Campylobacterota</taxon>
        <taxon>Epsilonproteobacteria</taxon>
        <taxon>Campylobacterales</taxon>
        <taxon>Arcobacteraceae</taxon>
        <taxon>Candidatus Marinarcus</taxon>
    </lineage>
</organism>
<dbReference type="AlphaFoldDB" id="A0A4Q0XPY2"/>
<evidence type="ECO:0000256" key="8">
    <source>
        <dbReference type="SAM" id="Phobius"/>
    </source>
</evidence>
<keyword evidence="10" id="KW-1185">Reference proteome</keyword>
<dbReference type="GO" id="GO:1903785">
    <property type="term" value="P:L-valine transmembrane transport"/>
    <property type="evidence" value="ECO:0007669"/>
    <property type="project" value="TreeGrafter"/>
</dbReference>
<keyword evidence="6 8" id="KW-1133">Transmembrane helix</keyword>
<proteinExistence type="inferred from homology"/>
<accession>A0A4Q0XPY2</accession>
<dbReference type="Proteomes" id="UP000290657">
    <property type="component" value="Unassembled WGS sequence"/>
</dbReference>
<feature type="transmembrane region" description="Helical" evidence="8">
    <location>
        <begin position="157"/>
        <end position="175"/>
    </location>
</feature>
<evidence type="ECO:0000256" key="1">
    <source>
        <dbReference type="ARBA" id="ARBA00004651"/>
    </source>
</evidence>
<keyword evidence="5 8" id="KW-0812">Transmembrane</keyword>
<comment type="subcellular location">
    <subcellularLocation>
        <location evidence="1">Cell membrane</location>
        <topology evidence="1">Multi-pass membrane protein</topology>
    </subcellularLocation>
</comment>
<feature type="transmembrane region" description="Helical" evidence="8">
    <location>
        <begin position="68"/>
        <end position="90"/>
    </location>
</feature>
<evidence type="ECO:0000313" key="9">
    <source>
        <dbReference type="EMBL" id="RXJ55454.1"/>
    </source>
</evidence>
<sequence>MFHKREFFSALKVSVPVMMGYLVLGFAFGLLVVSFEYEWYIALLMSLFIYAGALQFLAVTFFSSKLGLLDIFITSLFVNIRQAFYGLSVLKKFKKSNKLKPYLIFGLTDETYALLTTLKEDAQLKKHYYYFYLSALNQFYWVSGTLLGTLLGSFITFNTNGLEFSLTALFVVLAIEQYKIKRSYTPFLIGAVASVLAFIVFPLDNMLIVSIVCALVGMFLLKKRLIQHDTH</sequence>
<evidence type="ECO:0000256" key="5">
    <source>
        <dbReference type="ARBA" id="ARBA00022692"/>
    </source>
</evidence>
<evidence type="ECO:0000256" key="3">
    <source>
        <dbReference type="ARBA" id="ARBA00022448"/>
    </source>
</evidence>
<keyword evidence="7 8" id="KW-0472">Membrane</keyword>
<reference evidence="9 10" key="1">
    <citation type="submission" date="2017-10" db="EMBL/GenBank/DDBJ databases">
        <title>Genomics of the genus Arcobacter.</title>
        <authorList>
            <person name="Perez-Cataluna A."/>
            <person name="Figueras M.J."/>
        </authorList>
    </citation>
    <scope>NUCLEOTIDE SEQUENCE [LARGE SCALE GENOMIC DNA]</scope>
    <source>
        <strain evidence="9 10">CECT 8987</strain>
    </source>
</reference>
<feature type="transmembrane region" description="Helical" evidence="8">
    <location>
        <begin position="13"/>
        <end position="33"/>
    </location>
</feature>
<feature type="transmembrane region" description="Helical" evidence="8">
    <location>
        <begin position="184"/>
        <end position="201"/>
    </location>
</feature>
<feature type="transmembrane region" description="Helical" evidence="8">
    <location>
        <begin position="207"/>
        <end position="225"/>
    </location>
</feature>
<comment type="caution">
    <text evidence="9">The sequence shown here is derived from an EMBL/GenBank/DDBJ whole genome shotgun (WGS) entry which is preliminary data.</text>
</comment>
<dbReference type="PANTHER" id="PTHR34979">
    <property type="entry name" value="INNER MEMBRANE PROTEIN YGAZ"/>
    <property type="match status" value="1"/>
</dbReference>
<dbReference type="PANTHER" id="PTHR34979:SF1">
    <property type="entry name" value="INNER MEMBRANE PROTEIN YGAZ"/>
    <property type="match status" value="1"/>
</dbReference>
<name>A0A4Q0XPY2_9BACT</name>
<gene>
    <name evidence="9" type="ORF">CRV04_10140</name>
</gene>
<evidence type="ECO:0000256" key="7">
    <source>
        <dbReference type="ARBA" id="ARBA00023136"/>
    </source>
</evidence>
<dbReference type="GO" id="GO:0005886">
    <property type="term" value="C:plasma membrane"/>
    <property type="evidence" value="ECO:0007669"/>
    <property type="project" value="UniProtKB-SubCell"/>
</dbReference>
<evidence type="ECO:0000313" key="10">
    <source>
        <dbReference type="Proteomes" id="UP000290657"/>
    </source>
</evidence>
<protein>
    <submittedName>
        <fullName evidence="9">Branched-chain amino acid transporter AzlC</fullName>
    </submittedName>
</protein>
<dbReference type="RefSeq" id="WP_128996738.1">
    <property type="nucleotide sequence ID" value="NZ_PDKN01000007.1"/>
</dbReference>
<dbReference type="OrthoDB" id="9803444at2"/>
<comment type="similarity">
    <text evidence="2">Belongs to the AzlC family.</text>
</comment>
<evidence type="ECO:0000256" key="6">
    <source>
        <dbReference type="ARBA" id="ARBA00022989"/>
    </source>
</evidence>